<dbReference type="EMBL" id="CP062938">
    <property type="protein sequence ID" value="QOL32013.1"/>
    <property type="molecule type" value="Genomic_DNA"/>
</dbReference>
<dbReference type="AlphaFoldDB" id="A0A261G3F3"/>
<evidence type="ECO:0000313" key="3">
    <source>
        <dbReference type="EMBL" id="QOL32013.1"/>
    </source>
</evidence>
<evidence type="ECO:0000256" key="1">
    <source>
        <dbReference type="ARBA" id="ARBA00022679"/>
    </source>
</evidence>
<dbReference type="InterPro" id="IPR050483">
    <property type="entry name" value="CoA-transferase_III_domain"/>
</dbReference>
<reference evidence="2 4" key="1">
    <citation type="journal article" date="2017" name="BMC Genomics">
        <title>Comparative genomic and phylogenomic analyses of the Bifidobacteriaceae family.</title>
        <authorList>
            <person name="Lugli G.A."/>
            <person name="Milani C."/>
            <person name="Turroni F."/>
            <person name="Duranti S."/>
            <person name="Mancabelli L."/>
            <person name="Mangifesta M."/>
            <person name="Ferrario C."/>
            <person name="Modesto M."/>
            <person name="Mattarelli P."/>
            <person name="Jiri K."/>
            <person name="van Sinderen D."/>
            <person name="Ventura M."/>
        </authorList>
    </citation>
    <scope>NUCLEOTIDE SEQUENCE [LARGE SCALE GENOMIC DNA]</scope>
    <source>
        <strain evidence="2 4">DSM 100216</strain>
    </source>
</reference>
<name>A0A261G3F3_9BIFI</name>
<keyword evidence="5" id="KW-1185">Reference proteome</keyword>
<keyword evidence="1 3" id="KW-0808">Transferase</keyword>
<sequence length="390" mass="42313">MKPLEGMVVLDFCQYLAGPSAAMRLADLGARVIKIERPGVGDGSRRLALEGLWSDGDAVNFHAINRNKESVALNTKDPDDLAKVKRLIAQADVLIEAFRPGVMEKMGLGYDDVKTLNPRLVYGSVSGYGTVGPWVGKPGQDLLVQSLSGLAWLNGDDGQPPMPFALSLADSYTGVHLVEGILSCLIRRETTGEGGHVEVSLLSSILDMQFEVLTTYLNDGRRAPQRSAYHNAHAYLAAPYGIYETADGYLALAMGSVSRIGELIGSSAVAARTDEAEWFTKRDEIKREIGEALLGGTTDHWLSLLEPAGVWCSDVYTWERLVASEAFKALDFIQDVAREGDPSLFTTRCPIRFLGEDRPASKPAPRLGADTDRIVAEFGLDANAREGAKR</sequence>
<dbReference type="Proteomes" id="UP000593943">
    <property type="component" value="Chromosome"/>
</dbReference>
<accession>A0A261G3F3</accession>
<gene>
    <name evidence="3" type="ORF">BE0216_05690</name>
    <name evidence="2" type="ORF">BEUL_1847</name>
</gene>
<protein>
    <submittedName>
        <fullName evidence="2">Carnitine dehydratase</fullName>
    </submittedName>
    <submittedName>
        <fullName evidence="3">CoA transferase</fullName>
    </submittedName>
</protein>
<evidence type="ECO:0000313" key="4">
    <source>
        <dbReference type="Proteomes" id="UP000216057"/>
    </source>
</evidence>
<dbReference type="InterPro" id="IPR003673">
    <property type="entry name" value="CoA-Trfase_fam_III"/>
</dbReference>
<dbReference type="SUPFAM" id="SSF89796">
    <property type="entry name" value="CoA-transferase family III (CaiB/BaiF)"/>
    <property type="match status" value="1"/>
</dbReference>
<organism evidence="2 4">
    <name type="scientific">Bifidobacterium eulemuris</name>
    <dbReference type="NCBI Taxonomy" id="1765219"/>
    <lineage>
        <taxon>Bacteria</taxon>
        <taxon>Bacillati</taxon>
        <taxon>Actinomycetota</taxon>
        <taxon>Actinomycetes</taxon>
        <taxon>Bifidobacteriales</taxon>
        <taxon>Bifidobacteriaceae</taxon>
        <taxon>Bifidobacterium</taxon>
    </lineage>
</organism>
<dbReference type="EMBL" id="MWWZ01000010">
    <property type="protein sequence ID" value="OZG65949.1"/>
    <property type="molecule type" value="Genomic_DNA"/>
</dbReference>
<dbReference type="KEGG" id="beu:BE0216_05690"/>
<dbReference type="Pfam" id="PF02515">
    <property type="entry name" value="CoA_transf_3"/>
    <property type="match status" value="1"/>
</dbReference>
<reference evidence="3 5" key="2">
    <citation type="submission" date="2020-10" db="EMBL/GenBank/DDBJ databases">
        <title>Genome sequencing of Bifidobacterium eulemuris_DSMZ_100216.</title>
        <authorList>
            <person name="Kim J."/>
        </authorList>
    </citation>
    <scope>NUCLEOTIDE SEQUENCE [LARGE SCALE GENOMIC DNA]</scope>
    <source>
        <strain evidence="3 5">DSM 100216</strain>
    </source>
</reference>
<dbReference type="GO" id="GO:0008410">
    <property type="term" value="F:CoA-transferase activity"/>
    <property type="evidence" value="ECO:0007669"/>
    <property type="project" value="TreeGrafter"/>
</dbReference>
<dbReference type="PANTHER" id="PTHR48207">
    <property type="entry name" value="SUCCINATE--HYDROXYMETHYLGLUTARATE COA-TRANSFERASE"/>
    <property type="match status" value="1"/>
</dbReference>
<evidence type="ECO:0000313" key="2">
    <source>
        <dbReference type="EMBL" id="OZG65949.1"/>
    </source>
</evidence>
<dbReference type="InterPro" id="IPR044855">
    <property type="entry name" value="CoA-Trfase_III_dom3_sf"/>
</dbReference>
<dbReference type="Proteomes" id="UP000216057">
    <property type="component" value="Unassembled WGS sequence"/>
</dbReference>
<dbReference type="InterPro" id="IPR023606">
    <property type="entry name" value="CoA-Trfase_III_dom_1_sf"/>
</dbReference>
<dbReference type="OrthoDB" id="9797653at2"/>
<dbReference type="PANTHER" id="PTHR48207:SF4">
    <property type="entry name" value="BLL6097 PROTEIN"/>
    <property type="match status" value="1"/>
</dbReference>
<proteinExistence type="predicted"/>
<dbReference type="RefSeq" id="WP_094637369.1">
    <property type="nucleotide sequence ID" value="NZ_CP062938.1"/>
</dbReference>
<dbReference type="Gene3D" id="3.30.1540.10">
    <property type="entry name" value="formyl-coa transferase, domain 3"/>
    <property type="match status" value="1"/>
</dbReference>
<dbReference type="Gene3D" id="3.40.50.10540">
    <property type="entry name" value="Crotonobetainyl-coa:carnitine coa-transferase, domain 1"/>
    <property type="match status" value="1"/>
</dbReference>
<evidence type="ECO:0000313" key="5">
    <source>
        <dbReference type="Proteomes" id="UP000593943"/>
    </source>
</evidence>